<comment type="caution">
    <text evidence="4">Lacks conserved residue(s) required for the propagation of feature annotation.</text>
</comment>
<organism evidence="5 6">
    <name type="scientific">Anditalea andensis</name>
    <dbReference type="NCBI Taxonomy" id="1048983"/>
    <lineage>
        <taxon>Bacteria</taxon>
        <taxon>Pseudomonadati</taxon>
        <taxon>Bacteroidota</taxon>
        <taxon>Cytophagia</taxon>
        <taxon>Cytophagales</taxon>
        <taxon>Cytophagaceae</taxon>
        <taxon>Anditalea</taxon>
    </lineage>
</organism>
<evidence type="ECO:0000256" key="2">
    <source>
        <dbReference type="ARBA" id="ARBA00022801"/>
    </source>
</evidence>
<dbReference type="AlphaFoldDB" id="A0A074KY28"/>
<sequence length="188" mass="21328">MISLKNNIILGSKSPRRQDLLKGLDIDFEVLVKDTDESYPPDLDHTKIAIYLAEKKADAFSLSKNDLLITADTVVLIGNSILEKPINTHEAHLMLKALSGQKHTVITGVCMRDLTKKISFDDITEVHFAHLSDAEIEYYINRYHPFDKAGSYGVQEWIGYVAVNKMEGSFYTVMGLPVHKVYEKLKNW</sequence>
<dbReference type="InterPro" id="IPR003697">
    <property type="entry name" value="Maf-like"/>
</dbReference>
<dbReference type="HAMAP" id="MF_00528">
    <property type="entry name" value="Maf"/>
    <property type="match status" value="1"/>
</dbReference>
<evidence type="ECO:0000256" key="1">
    <source>
        <dbReference type="ARBA" id="ARBA00001968"/>
    </source>
</evidence>
<accession>A0A074KY28</accession>
<dbReference type="SUPFAM" id="SSF52972">
    <property type="entry name" value="ITPase-like"/>
    <property type="match status" value="1"/>
</dbReference>
<dbReference type="Gene3D" id="3.90.950.10">
    <property type="match status" value="1"/>
</dbReference>
<keyword evidence="3 4" id="KW-0546">Nucleotide metabolism</keyword>
<dbReference type="EC" id="3.6.1.9" evidence="4"/>
<dbReference type="Proteomes" id="UP000027821">
    <property type="component" value="Unassembled WGS sequence"/>
</dbReference>
<dbReference type="GO" id="GO:0036221">
    <property type="term" value="F:UTP diphosphatase activity"/>
    <property type="evidence" value="ECO:0007669"/>
    <property type="project" value="RHEA"/>
</dbReference>
<proteinExistence type="inferred from homology"/>
<comment type="subcellular location">
    <subcellularLocation>
        <location evidence="4">Cytoplasm</location>
    </subcellularLocation>
</comment>
<keyword evidence="4" id="KW-0963">Cytoplasm</keyword>
<dbReference type="EMBL" id="JMIH01000024">
    <property type="protein sequence ID" value="KEO72508.1"/>
    <property type="molecule type" value="Genomic_DNA"/>
</dbReference>
<dbReference type="eggNOG" id="COG0424">
    <property type="taxonomic scope" value="Bacteria"/>
</dbReference>
<gene>
    <name evidence="5" type="ORF">EL17_17370</name>
</gene>
<dbReference type="RefSeq" id="WP_035077097.1">
    <property type="nucleotide sequence ID" value="NZ_JMIH01000024.1"/>
</dbReference>
<reference evidence="5 6" key="1">
    <citation type="submission" date="2014-04" db="EMBL/GenBank/DDBJ databases">
        <title>Characterization and application of a salt tolerant electro-active bacterium.</title>
        <authorList>
            <person name="Yang L."/>
            <person name="Wei S."/>
            <person name="Tay Q.X.M."/>
        </authorList>
    </citation>
    <scope>NUCLEOTIDE SEQUENCE [LARGE SCALE GENOMIC DNA]</scope>
    <source>
        <strain evidence="5 6">LY1</strain>
    </source>
</reference>
<evidence type="ECO:0000256" key="4">
    <source>
        <dbReference type="HAMAP-Rule" id="MF_00528"/>
    </source>
</evidence>
<keyword evidence="6" id="KW-1185">Reference proteome</keyword>
<dbReference type="PIRSF" id="PIRSF006305">
    <property type="entry name" value="Maf"/>
    <property type="match status" value="1"/>
</dbReference>
<feature type="site" description="Important for substrate specificity" evidence="4">
    <location>
        <position position="16"/>
    </location>
</feature>
<dbReference type="CDD" id="cd00555">
    <property type="entry name" value="Maf"/>
    <property type="match status" value="1"/>
</dbReference>
<feature type="active site" description="Proton acceptor" evidence="4">
    <location>
        <position position="72"/>
    </location>
</feature>
<dbReference type="GO" id="GO:0009117">
    <property type="term" value="P:nucleotide metabolic process"/>
    <property type="evidence" value="ECO:0007669"/>
    <property type="project" value="UniProtKB-KW"/>
</dbReference>
<dbReference type="PANTHER" id="PTHR43213:SF5">
    <property type="entry name" value="BIFUNCTIONAL DTTP_UTP PYROPHOSPHATASE_METHYLTRANSFERASE PROTEIN-RELATED"/>
    <property type="match status" value="1"/>
</dbReference>
<evidence type="ECO:0000313" key="5">
    <source>
        <dbReference type="EMBL" id="KEO72508.1"/>
    </source>
</evidence>
<name>A0A074KY28_9BACT</name>
<comment type="catalytic activity">
    <reaction evidence="4">
        <text>dTTP + H2O = dTMP + diphosphate + H(+)</text>
        <dbReference type="Rhea" id="RHEA:28534"/>
        <dbReference type="ChEBI" id="CHEBI:15377"/>
        <dbReference type="ChEBI" id="CHEBI:15378"/>
        <dbReference type="ChEBI" id="CHEBI:33019"/>
        <dbReference type="ChEBI" id="CHEBI:37568"/>
        <dbReference type="ChEBI" id="CHEBI:63528"/>
        <dbReference type="EC" id="3.6.1.9"/>
    </reaction>
</comment>
<comment type="catalytic activity">
    <reaction evidence="4">
        <text>UTP + H2O = UMP + diphosphate + H(+)</text>
        <dbReference type="Rhea" id="RHEA:29395"/>
        <dbReference type="ChEBI" id="CHEBI:15377"/>
        <dbReference type="ChEBI" id="CHEBI:15378"/>
        <dbReference type="ChEBI" id="CHEBI:33019"/>
        <dbReference type="ChEBI" id="CHEBI:46398"/>
        <dbReference type="ChEBI" id="CHEBI:57865"/>
        <dbReference type="EC" id="3.6.1.9"/>
    </reaction>
</comment>
<dbReference type="InterPro" id="IPR029001">
    <property type="entry name" value="ITPase-like_fam"/>
</dbReference>
<dbReference type="Pfam" id="PF02545">
    <property type="entry name" value="Maf"/>
    <property type="match status" value="1"/>
</dbReference>
<comment type="cofactor">
    <cofactor evidence="1 4">
        <name>a divalent metal cation</name>
        <dbReference type="ChEBI" id="CHEBI:60240"/>
    </cofactor>
</comment>
<feature type="site" description="Important for substrate specificity" evidence="4">
    <location>
        <position position="155"/>
    </location>
</feature>
<dbReference type="GO" id="GO:0005737">
    <property type="term" value="C:cytoplasm"/>
    <property type="evidence" value="ECO:0007669"/>
    <property type="project" value="UniProtKB-SubCell"/>
</dbReference>
<dbReference type="GO" id="GO:0036218">
    <property type="term" value="F:dTTP diphosphatase activity"/>
    <property type="evidence" value="ECO:0007669"/>
    <property type="project" value="RHEA"/>
</dbReference>
<dbReference type="STRING" id="1048983.EL17_17370"/>
<keyword evidence="2 4" id="KW-0378">Hydrolase</keyword>
<comment type="caution">
    <text evidence="5">The sequence shown here is derived from an EMBL/GenBank/DDBJ whole genome shotgun (WGS) entry which is preliminary data.</text>
</comment>
<comment type="similarity">
    <text evidence="4">Belongs to the Maf family. YhdE subfamily.</text>
</comment>
<comment type="function">
    <text evidence="4">Nucleoside triphosphate pyrophosphatase that hydrolyzes dTTP and UTP. May have a dual role in cell division arrest and in preventing the incorporation of modified nucleotides into cellular nucleic acids.</text>
</comment>
<evidence type="ECO:0000256" key="3">
    <source>
        <dbReference type="ARBA" id="ARBA00023080"/>
    </source>
</evidence>
<dbReference type="PANTHER" id="PTHR43213">
    <property type="entry name" value="BIFUNCTIONAL DTTP/UTP PYROPHOSPHATASE/METHYLTRANSFERASE PROTEIN-RELATED"/>
    <property type="match status" value="1"/>
</dbReference>
<dbReference type="NCBIfam" id="TIGR00172">
    <property type="entry name" value="maf"/>
    <property type="match status" value="1"/>
</dbReference>
<feature type="site" description="Important for substrate specificity" evidence="4">
    <location>
        <position position="73"/>
    </location>
</feature>
<dbReference type="OrthoDB" id="9807767at2"/>
<protein>
    <recommendedName>
        <fullName evidence="4">dTTP/UTP pyrophosphatase</fullName>
        <shortName evidence="4">dTTPase/UTPase</shortName>
        <ecNumber evidence="4">3.6.1.9</ecNumber>
    </recommendedName>
    <alternativeName>
        <fullName evidence="4">Nucleoside triphosphate pyrophosphatase</fullName>
    </alternativeName>
    <alternativeName>
        <fullName evidence="4">Nucleotide pyrophosphatase</fullName>
        <shortName evidence="4">Nucleotide PPase</shortName>
    </alternativeName>
</protein>
<evidence type="ECO:0000313" key="6">
    <source>
        <dbReference type="Proteomes" id="UP000027821"/>
    </source>
</evidence>